<name>A0A0D8IVZ0_9FIRM</name>
<dbReference type="Proteomes" id="UP000032483">
    <property type="component" value="Unassembled WGS sequence"/>
</dbReference>
<evidence type="ECO:0008006" key="3">
    <source>
        <dbReference type="Google" id="ProtNLM"/>
    </source>
</evidence>
<reference evidence="1" key="1">
    <citation type="submission" date="2015-02" db="EMBL/GenBank/DDBJ databases">
        <title>A novel member of the family Ruminococcaceae isolated from human feces.</title>
        <authorList>
            <person name="Shkoporov A.N."/>
            <person name="Chaplin A.V."/>
            <person name="Motuzova O.V."/>
            <person name="Kafarskaia L.I."/>
            <person name="Khokhlova E.V."/>
            <person name="Efimov B.A."/>
        </authorList>
    </citation>
    <scope>NUCLEOTIDE SEQUENCE [LARGE SCALE GENOMIC DNA]</scope>
    <source>
        <strain evidence="1">585-1</strain>
    </source>
</reference>
<sequence length="155" mass="17315">MFCEKGGGKIDTRKRITIRLPQDVYRDILDNLGNAASSTFNSFMTNAARFYLGYIKARETEDYLSKTLLSIISARQERSDKATVSVLYALAVELNILQRILVSHFDIPDEVYAELRRKARAEVAVSRKGAQIESVQAQMFGGDTGWQSSSQNGAI</sequence>
<keyword evidence="2" id="KW-1185">Reference proteome</keyword>
<gene>
    <name evidence="1" type="ORF">TQ39_16790</name>
</gene>
<comment type="caution">
    <text evidence="1">The sequence shown here is derived from an EMBL/GenBank/DDBJ whole genome shotgun (WGS) entry which is preliminary data.</text>
</comment>
<accession>A0A0D8IVZ0</accession>
<evidence type="ECO:0000313" key="1">
    <source>
        <dbReference type="EMBL" id="KJF38664.1"/>
    </source>
</evidence>
<organism evidence="1 2">
    <name type="scientific">Ruthenibacterium lactatiformans</name>
    <dbReference type="NCBI Taxonomy" id="1550024"/>
    <lineage>
        <taxon>Bacteria</taxon>
        <taxon>Bacillati</taxon>
        <taxon>Bacillota</taxon>
        <taxon>Clostridia</taxon>
        <taxon>Eubacteriales</taxon>
        <taxon>Oscillospiraceae</taxon>
        <taxon>Ruthenibacterium</taxon>
    </lineage>
</organism>
<protein>
    <recommendedName>
        <fullName evidence="3">CopG family transcriptional regulator</fullName>
    </recommendedName>
</protein>
<dbReference type="AlphaFoldDB" id="A0A0D8IVZ0"/>
<dbReference type="EMBL" id="JXXK01000034">
    <property type="protein sequence ID" value="KJF38664.1"/>
    <property type="molecule type" value="Genomic_DNA"/>
</dbReference>
<proteinExistence type="predicted"/>
<evidence type="ECO:0000313" key="2">
    <source>
        <dbReference type="Proteomes" id="UP000032483"/>
    </source>
</evidence>